<accession>A0A2G5SY06</accession>
<gene>
    <name evidence="1" type="primary">Cnig_chr_X.g25170</name>
    <name evidence="1" type="ORF">B9Z55_025170</name>
</gene>
<evidence type="ECO:0000313" key="2">
    <source>
        <dbReference type="Proteomes" id="UP000230233"/>
    </source>
</evidence>
<comment type="caution">
    <text evidence="1">The sequence shown here is derived from an EMBL/GenBank/DDBJ whole genome shotgun (WGS) entry which is preliminary data.</text>
</comment>
<dbReference type="EMBL" id="PDUG01000006">
    <property type="protein sequence ID" value="PIC19726.1"/>
    <property type="molecule type" value="Genomic_DNA"/>
</dbReference>
<protein>
    <submittedName>
        <fullName evidence="1">Uncharacterized protein</fullName>
    </submittedName>
</protein>
<name>A0A2G5SY06_9PELO</name>
<reference evidence="2" key="1">
    <citation type="submission" date="2017-10" db="EMBL/GenBank/DDBJ databases">
        <title>Rapid genome shrinkage in a self-fertile nematode reveals novel sperm competition proteins.</title>
        <authorList>
            <person name="Yin D."/>
            <person name="Schwarz E.M."/>
            <person name="Thomas C.G."/>
            <person name="Felde R.L."/>
            <person name="Korf I.F."/>
            <person name="Cutter A.D."/>
            <person name="Schartner C.M."/>
            <person name="Ralston E.J."/>
            <person name="Meyer B.J."/>
            <person name="Haag E.S."/>
        </authorList>
    </citation>
    <scope>NUCLEOTIDE SEQUENCE [LARGE SCALE GENOMIC DNA]</scope>
    <source>
        <strain evidence="2">JU1422</strain>
    </source>
</reference>
<keyword evidence="2" id="KW-1185">Reference proteome</keyword>
<dbReference type="Proteomes" id="UP000230233">
    <property type="component" value="Chromosome X"/>
</dbReference>
<proteinExistence type="predicted"/>
<dbReference type="AlphaFoldDB" id="A0A2G5SY06"/>
<evidence type="ECO:0000313" key="1">
    <source>
        <dbReference type="EMBL" id="PIC19726.1"/>
    </source>
</evidence>
<organism evidence="1 2">
    <name type="scientific">Caenorhabditis nigoni</name>
    <dbReference type="NCBI Taxonomy" id="1611254"/>
    <lineage>
        <taxon>Eukaryota</taxon>
        <taxon>Metazoa</taxon>
        <taxon>Ecdysozoa</taxon>
        <taxon>Nematoda</taxon>
        <taxon>Chromadorea</taxon>
        <taxon>Rhabditida</taxon>
        <taxon>Rhabditina</taxon>
        <taxon>Rhabditomorpha</taxon>
        <taxon>Rhabditoidea</taxon>
        <taxon>Rhabditidae</taxon>
        <taxon>Peloderinae</taxon>
        <taxon>Caenorhabditis</taxon>
    </lineage>
</organism>
<dbReference type="OrthoDB" id="5816650at2759"/>
<sequence length="300" mass="35298">MSDRDRSRLSSSENLIVSNILFERRYLWTDFDRWIDEEPSERRVQFEVIRSALLAHCEHASIVVNKTGEEKEPPMQKFTNFMNVANQTEFLQAPSWRVPSKTIFDILEDIFTTIPEFQSENGINHDILNKYSSEMLDPDLDWDSMYCYTKIFRSVYWQLLFTLQLAPVQSENQTEETMVYDANRPKLMFGCFISAVLVGIAYENEDEVASKITDYYEKDDLHTYLLMLISSTHFRVLSEFFIVGLWLLKRDKMDGGSVTSDQQLTQGHMEEQFRNILQTIEEQRNAVDQKKETGEARREQ</sequence>